<evidence type="ECO:0000256" key="9">
    <source>
        <dbReference type="SAM" id="Phobius"/>
    </source>
</evidence>
<keyword evidence="4 9" id="KW-1133">Transmembrane helix</keyword>
<keyword evidence="7" id="KW-0675">Receptor</keyword>
<dbReference type="GO" id="GO:0005886">
    <property type="term" value="C:plasma membrane"/>
    <property type="evidence" value="ECO:0007669"/>
    <property type="project" value="UniProtKB-SubCell"/>
</dbReference>
<dbReference type="InterPro" id="IPR017452">
    <property type="entry name" value="GPCR_Rhodpsn_7TM"/>
</dbReference>
<keyword evidence="2" id="KW-1003">Cell membrane</keyword>
<keyword evidence="12" id="KW-1185">Reference proteome</keyword>
<dbReference type="PANTHER" id="PTHR24229">
    <property type="entry name" value="NEUROPEPTIDES RECEPTOR"/>
    <property type="match status" value="1"/>
</dbReference>
<dbReference type="Gene3D" id="1.20.1070.10">
    <property type="entry name" value="Rhodopsin 7-helix transmembrane proteins"/>
    <property type="match status" value="1"/>
</dbReference>
<dbReference type="GO" id="GO:0007218">
    <property type="term" value="P:neuropeptide signaling pathway"/>
    <property type="evidence" value="ECO:0007669"/>
    <property type="project" value="TreeGrafter"/>
</dbReference>
<evidence type="ECO:0000256" key="4">
    <source>
        <dbReference type="ARBA" id="ARBA00022989"/>
    </source>
</evidence>
<feature type="domain" description="G-protein coupled receptors family 1 profile" evidence="10">
    <location>
        <begin position="60"/>
        <end position="329"/>
    </location>
</feature>
<evidence type="ECO:0000256" key="2">
    <source>
        <dbReference type="ARBA" id="ARBA00022475"/>
    </source>
</evidence>
<evidence type="ECO:0000256" key="5">
    <source>
        <dbReference type="ARBA" id="ARBA00023040"/>
    </source>
</evidence>
<feature type="transmembrane region" description="Helical" evidence="9">
    <location>
        <begin position="272"/>
        <end position="292"/>
    </location>
</feature>
<dbReference type="EMBL" id="JALJAT010000001">
    <property type="protein sequence ID" value="KAK4475735.1"/>
    <property type="molecule type" value="Genomic_DNA"/>
</dbReference>
<comment type="caution">
    <text evidence="11">The sequence shown here is derived from an EMBL/GenBank/DDBJ whole genome shotgun (WGS) entry which is preliminary data.</text>
</comment>
<evidence type="ECO:0000313" key="12">
    <source>
        <dbReference type="Proteomes" id="UP001292079"/>
    </source>
</evidence>
<dbReference type="GO" id="GO:0004930">
    <property type="term" value="F:G protein-coupled receptor activity"/>
    <property type="evidence" value="ECO:0007669"/>
    <property type="project" value="UniProtKB-KW"/>
</dbReference>
<keyword evidence="8" id="KW-0807">Transducer</keyword>
<dbReference type="CDD" id="cd00637">
    <property type="entry name" value="7tm_classA_rhodopsin-like"/>
    <property type="match status" value="1"/>
</dbReference>
<keyword evidence="5" id="KW-0297">G-protein coupled receptor</keyword>
<evidence type="ECO:0000256" key="3">
    <source>
        <dbReference type="ARBA" id="ARBA00022692"/>
    </source>
</evidence>
<evidence type="ECO:0000259" key="10">
    <source>
        <dbReference type="PROSITE" id="PS50262"/>
    </source>
</evidence>
<dbReference type="Pfam" id="PF00001">
    <property type="entry name" value="7tm_1"/>
    <property type="match status" value="1"/>
</dbReference>
<name>A0AAE2DA13_SCHME</name>
<proteinExistence type="predicted"/>
<dbReference type="GO" id="GO:0042923">
    <property type="term" value="F:neuropeptide binding"/>
    <property type="evidence" value="ECO:0007669"/>
    <property type="project" value="TreeGrafter"/>
</dbReference>
<organism evidence="11 12">
    <name type="scientific">Schistosoma mekongi</name>
    <name type="common">Parasitic worm</name>
    <dbReference type="NCBI Taxonomy" id="38744"/>
    <lineage>
        <taxon>Eukaryota</taxon>
        <taxon>Metazoa</taxon>
        <taxon>Spiralia</taxon>
        <taxon>Lophotrochozoa</taxon>
        <taxon>Platyhelminthes</taxon>
        <taxon>Trematoda</taxon>
        <taxon>Digenea</taxon>
        <taxon>Strigeidida</taxon>
        <taxon>Schistosomatoidea</taxon>
        <taxon>Schistosomatidae</taxon>
        <taxon>Schistosoma</taxon>
    </lineage>
</organism>
<feature type="transmembrane region" description="Helical" evidence="9">
    <location>
        <begin position="170"/>
        <end position="192"/>
    </location>
</feature>
<keyword evidence="6 9" id="KW-0472">Membrane</keyword>
<sequence>MTTNNNSNTFIEASKVPFQYCYLWKKWGNTLYLTKCITGNTLGIFSAFIFPIFAIIALITNSLFMYVFFKNRSNMPRHMIYMICVTISSVLTDFSVGWLWLFPSRGLPYITNGKAYFSLFFVSPGSCRFHRILHSFTSTSIVNLLVLSAVDRCLAIKIPIKFSKMQSYHAWLACGVVYVLSFLMMLPFGVFVSQHRSDGQRHCWVRMSYQFLHVYHTLFSNFGPIQTIILLMLNLTFLLFIRKYLKNRFLQQCTTNTQCINRKEIRICMLNLILSSSYIAISLPQAICILLARMPLASMTRIHRMIAYDIGHLMWSLNSVREIADFVVYAIYFKPLTDLLFQCYANFTLLYHRCLKYVITKTNDGQDSKANNITDKAI</sequence>
<dbReference type="PANTHER" id="PTHR24229:SF40">
    <property type="entry name" value="ALLATOSTATIN C RECEPTOR 1-RELATED"/>
    <property type="match status" value="1"/>
</dbReference>
<feature type="transmembrane region" description="Helical" evidence="9">
    <location>
        <begin position="42"/>
        <end position="68"/>
    </location>
</feature>
<feature type="transmembrane region" description="Helical" evidence="9">
    <location>
        <begin position="80"/>
        <end position="101"/>
    </location>
</feature>
<accession>A0AAE2DA13</accession>
<dbReference type="GO" id="GO:0043005">
    <property type="term" value="C:neuron projection"/>
    <property type="evidence" value="ECO:0007669"/>
    <property type="project" value="TreeGrafter"/>
</dbReference>
<reference evidence="11" key="1">
    <citation type="submission" date="2022-04" db="EMBL/GenBank/DDBJ databases">
        <authorList>
            <person name="Xu L."/>
            <person name="Lv Z."/>
        </authorList>
    </citation>
    <scope>NUCLEOTIDE SEQUENCE</scope>
    <source>
        <strain evidence="11">LV_2022a</strain>
    </source>
</reference>
<gene>
    <name evidence="11" type="ORF">MN116_000997</name>
</gene>
<evidence type="ECO:0000256" key="8">
    <source>
        <dbReference type="ARBA" id="ARBA00023224"/>
    </source>
</evidence>
<dbReference type="AlphaFoldDB" id="A0AAE2DA13"/>
<evidence type="ECO:0000256" key="1">
    <source>
        <dbReference type="ARBA" id="ARBA00004651"/>
    </source>
</evidence>
<protein>
    <recommendedName>
        <fullName evidence="10">G-protein coupled receptors family 1 profile domain-containing protein</fullName>
    </recommendedName>
</protein>
<dbReference type="PROSITE" id="PS50262">
    <property type="entry name" value="G_PROTEIN_RECEP_F1_2"/>
    <property type="match status" value="1"/>
</dbReference>
<comment type="subcellular location">
    <subcellularLocation>
        <location evidence="1">Cell membrane</location>
        <topology evidence="1">Multi-pass membrane protein</topology>
    </subcellularLocation>
</comment>
<keyword evidence="3 9" id="KW-0812">Transmembrane</keyword>
<evidence type="ECO:0000256" key="6">
    <source>
        <dbReference type="ARBA" id="ARBA00023136"/>
    </source>
</evidence>
<dbReference type="Proteomes" id="UP001292079">
    <property type="component" value="Unassembled WGS sequence"/>
</dbReference>
<dbReference type="SUPFAM" id="SSF81321">
    <property type="entry name" value="Family A G protein-coupled receptor-like"/>
    <property type="match status" value="1"/>
</dbReference>
<feature type="transmembrane region" description="Helical" evidence="9">
    <location>
        <begin position="222"/>
        <end position="241"/>
    </location>
</feature>
<evidence type="ECO:0000313" key="11">
    <source>
        <dbReference type="EMBL" id="KAK4475735.1"/>
    </source>
</evidence>
<dbReference type="InterPro" id="IPR000276">
    <property type="entry name" value="GPCR_Rhodpsn"/>
</dbReference>
<evidence type="ECO:0000256" key="7">
    <source>
        <dbReference type="ARBA" id="ARBA00023170"/>
    </source>
</evidence>
<reference evidence="11" key="2">
    <citation type="journal article" date="2023" name="Infect Dis Poverty">
        <title>Chromosome-scale genome of the human blood fluke Schistosoma mekongi and its implications for public health.</title>
        <authorList>
            <person name="Zhou M."/>
            <person name="Xu L."/>
            <person name="Xu D."/>
            <person name="Chen W."/>
            <person name="Khan J."/>
            <person name="Hu Y."/>
            <person name="Huang H."/>
            <person name="Wei H."/>
            <person name="Zhang Y."/>
            <person name="Chusongsang P."/>
            <person name="Tanasarnprasert K."/>
            <person name="Hu X."/>
            <person name="Limpanont Y."/>
            <person name="Lv Z."/>
        </authorList>
    </citation>
    <scope>NUCLEOTIDE SEQUENCE</scope>
    <source>
        <strain evidence="11">LV_2022a</strain>
    </source>
</reference>